<dbReference type="Proteomes" id="UP000663042">
    <property type="component" value="Segment"/>
</dbReference>
<evidence type="ECO:0008006" key="3">
    <source>
        <dbReference type="Google" id="ProtNLM"/>
    </source>
</evidence>
<dbReference type="EMBL" id="MW057857">
    <property type="protein sequence ID" value="QPB12101.1"/>
    <property type="molecule type" value="Genomic_DNA"/>
</dbReference>
<dbReference type="KEGG" id="vg:65132448"/>
<evidence type="ECO:0000313" key="1">
    <source>
        <dbReference type="EMBL" id="QPB12101.1"/>
    </source>
</evidence>
<keyword evidence="2" id="KW-1185">Reference proteome</keyword>
<organism evidence="1 2">
    <name type="scientific">Providencia phage PSTCR5</name>
    <dbReference type="NCBI Taxonomy" id="2783547"/>
    <lineage>
        <taxon>Viruses</taxon>
        <taxon>Duplodnaviria</taxon>
        <taxon>Heunggongvirae</taxon>
        <taxon>Uroviricota</taxon>
        <taxon>Caudoviricetes</taxon>
        <taxon>Demerecviridae</taxon>
        <taxon>Priunavirus</taxon>
        <taxon>Priunavirus PSTCR5</taxon>
    </lineage>
</organism>
<name>A0A873WL15_9CAUD</name>
<dbReference type="GeneID" id="65132448"/>
<accession>A0A873WL15</accession>
<protein>
    <recommendedName>
        <fullName evidence="3">D2 protein</fullName>
    </recommendedName>
</protein>
<evidence type="ECO:0000313" key="2">
    <source>
        <dbReference type="Proteomes" id="UP000663042"/>
    </source>
</evidence>
<reference evidence="1 2" key="1">
    <citation type="submission" date="2020-10" db="EMBL/GenBank/DDBJ databases">
        <title>Novel bacteriophages targeting Providencia spp. as potential agents for phage therapy.</title>
        <authorList>
            <person name="Rakov C."/>
            <person name="Alkalay-Oren S."/>
            <person name="Coppenhagen-Glazer S."/>
            <person name="Hazan R."/>
        </authorList>
    </citation>
    <scope>NUCLEOTIDE SEQUENCE [LARGE SCALE GENOMIC DNA]</scope>
</reference>
<proteinExistence type="predicted"/>
<dbReference type="RefSeq" id="YP_010113888.1">
    <property type="nucleotide sequence ID" value="NC_055910.1"/>
</dbReference>
<sequence length="239" mass="27190">MAGGKRRRVAAHDIPDALFVEAKEWLEKGGTKKGACDILSKSGVNVGSNKKMEELIQEWEDRKVYDAEMRKRKRGTNIEGIEAASIIEDYFAGISIADIADQNHRSQMKIKSFLEENGALLRATEPEDPNRPWELFPPLLDESTFSEEYAIGDIVWVAGRQCFGEVTHKLSDDVYRVWLLSGKQMYIPVEVWNLANVERFKEFGVDPKRFGERWSRDDVVVTLNEALKKAKLNAAKEAK</sequence>